<feature type="transmembrane region" description="Helical" evidence="6">
    <location>
        <begin position="179"/>
        <end position="201"/>
    </location>
</feature>
<name>A0AAN7R5Z6_TRANT</name>
<keyword evidence="8" id="KW-1185">Reference proteome</keyword>
<accession>A0AAN7R5Z6</accession>
<evidence type="ECO:0000313" key="7">
    <source>
        <dbReference type="EMBL" id="KAK4788551.1"/>
    </source>
</evidence>
<sequence length="582" mass="64321">MKDGSLGCHGRRSGIKGRTGGWPCALMVLVNQGLATMAFAGVEVNLVLFSKSVLRQTNAEAANTFSRWLGSMYLCSLVGAFLSDSYLGRFKTCVIFQVVFAIGLVSTALSTHLFLLKPRGCGKIGDLCEPHSPLETALFYVSIYLVAIGNGAPEPALAALGADQFDEDDPDDKQSKSSFYGYFYVALNMGCLVSETVLVYVENLGHWVPVFWACAGFSIVAYVLLLGRTARYRHYKPAGNPFSRFSQVIVASVRKMKLEVPEDGGLLYEPLVGGREEGNAPRKIHHTDGFKFLDRAAIITEEDRKSIQTESLQVDQNPWRLCTITQIEEVKCVLRLLPIWLCTILSSMVFIQMLSLFVEQGAAMDTRAFLSFHIPPASMTAIDIVSTSAFILLYDKLVVPHFMRLAKRKPWHPGELTRIGIGLAIAVVAMVLAGLVERRRLAYALLRGDEEEKSSLSIFWQTPQYVLVGISEALVYVAQMEFFSSRSPETMKSIGMGLSMSSSAIGCYICSMILSVVTDVTSRGGRLGWVPRNLNSGHLDRFFFLSAALIALNLGFFMVCSRRYKSATSLEKRERDDEIETA</sequence>
<dbReference type="SUPFAM" id="SSF103473">
    <property type="entry name" value="MFS general substrate transporter"/>
    <property type="match status" value="1"/>
</dbReference>
<gene>
    <name evidence="7" type="ORF">SAY86_019870</name>
</gene>
<feature type="transmembrane region" description="Helical" evidence="6">
    <location>
        <begin position="207"/>
        <end position="226"/>
    </location>
</feature>
<evidence type="ECO:0000313" key="8">
    <source>
        <dbReference type="Proteomes" id="UP001346149"/>
    </source>
</evidence>
<evidence type="ECO:0000256" key="3">
    <source>
        <dbReference type="ARBA" id="ARBA00022692"/>
    </source>
</evidence>
<dbReference type="Proteomes" id="UP001346149">
    <property type="component" value="Unassembled WGS sequence"/>
</dbReference>
<comment type="subcellular location">
    <subcellularLocation>
        <location evidence="1">Membrane</location>
        <topology evidence="1">Multi-pass membrane protein</topology>
    </subcellularLocation>
</comment>
<protein>
    <submittedName>
        <fullName evidence="7">Uncharacterized protein</fullName>
    </submittedName>
</protein>
<dbReference type="Gene3D" id="1.20.1250.20">
    <property type="entry name" value="MFS general substrate transporter like domains"/>
    <property type="match status" value="1"/>
</dbReference>
<evidence type="ECO:0000256" key="4">
    <source>
        <dbReference type="ARBA" id="ARBA00022989"/>
    </source>
</evidence>
<feature type="transmembrane region" description="Helical" evidence="6">
    <location>
        <begin position="377"/>
        <end position="395"/>
    </location>
</feature>
<feature type="transmembrane region" description="Helical" evidence="6">
    <location>
        <begin position="416"/>
        <end position="436"/>
    </location>
</feature>
<feature type="transmembrane region" description="Helical" evidence="6">
    <location>
        <begin position="20"/>
        <end position="48"/>
    </location>
</feature>
<dbReference type="PANTHER" id="PTHR11654">
    <property type="entry name" value="OLIGOPEPTIDE TRANSPORTER-RELATED"/>
    <property type="match status" value="1"/>
</dbReference>
<evidence type="ECO:0000256" key="2">
    <source>
        <dbReference type="ARBA" id="ARBA00005982"/>
    </source>
</evidence>
<dbReference type="InterPro" id="IPR036259">
    <property type="entry name" value="MFS_trans_sf"/>
</dbReference>
<evidence type="ECO:0000256" key="6">
    <source>
        <dbReference type="SAM" id="Phobius"/>
    </source>
</evidence>
<reference evidence="7 8" key="1">
    <citation type="journal article" date="2023" name="Hortic Res">
        <title>Pangenome of water caltrop reveals structural variations and asymmetric subgenome divergence after allopolyploidization.</title>
        <authorList>
            <person name="Zhang X."/>
            <person name="Chen Y."/>
            <person name="Wang L."/>
            <person name="Yuan Y."/>
            <person name="Fang M."/>
            <person name="Shi L."/>
            <person name="Lu R."/>
            <person name="Comes H.P."/>
            <person name="Ma Y."/>
            <person name="Chen Y."/>
            <person name="Huang G."/>
            <person name="Zhou Y."/>
            <person name="Zheng Z."/>
            <person name="Qiu Y."/>
        </authorList>
    </citation>
    <scope>NUCLEOTIDE SEQUENCE [LARGE SCALE GENOMIC DNA]</scope>
    <source>
        <strain evidence="7">F231</strain>
    </source>
</reference>
<keyword evidence="3 6" id="KW-0812">Transmembrane</keyword>
<dbReference type="AlphaFoldDB" id="A0AAN7R5Z6"/>
<feature type="transmembrane region" description="Helical" evidence="6">
    <location>
        <begin position="94"/>
        <end position="116"/>
    </location>
</feature>
<dbReference type="Pfam" id="PF00854">
    <property type="entry name" value="PTR2"/>
    <property type="match status" value="1"/>
</dbReference>
<keyword evidence="5 6" id="KW-0472">Membrane</keyword>
<dbReference type="GO" id="GO:0016020">
    <property type="term" value="C:membrane"/>
    <property type="evidence" value="ECO:0007669"/>
    <property type="project" value="UniProtKB-SubCell"/>
</dbReference>
<evidence type="ECO:0000256" key="5">
    <source>
        <dbReference type="ARBA" id="ARBA00023136"/>
    </source>
</evidence>
<feature type="transmembrane region" description="Helical" evidence="6">
    <location>
        <begin position="456"/>
        <end position="477"/>
    </location>
</feature>
<keyword evidence="4 6" id="KW-1133">Transmembrane helix</keyword>
<feature type="transmembrane region" description="Helical" evidence="6">
    <location>
        <begin position="336"/>
        <end position="357"/>
    </location>
</feature>
<proteinExistence type="inferred from homology"/>
<comment type="similarity">
    <text evidence="2">Belongs to the major facilitator superfamily. Proton-dependent oligopeptide transporter (POT/PTR) (TC 2.A.17) family.</text>
</comment>
<comment type="caution">
    <text evidence="7">The sequence shown here is derived from an EMBL/GenBank/DDBJ whole genome shotgun (WGS) entry which is preliminary data.</text>
</comment>
<dbReference type="EMBL" id="JAXQNO010000011">
    <property type="protein sequence ID" value="KAK4788551.1"/>
    <property type="molecule type" value="Genomic_DNA"/>
</dbReference>
<organism evidence="7 8">
    <name type="scientific">Trapa natans</name>
    <name type="common">Water chestnut</name>
    <dbReference type="NCBI Taxonomy" id="22666"/>
    <lineage>
        <taxon>Eukaryota</taxon>
        <taxon>Viridiplantae</taxon>
        <taxon>Streptophyta</taxon>
        <taxon>Embryophyta</taxon>
        <taxon>Tracheophyta</taxon>
        <taxon>Spermatophyta</taxon>
        <taxon>Magnoliopsida</taxon>
        <taxon>eudicotyledons</taxon>
        <taxon>Gunneridae</taxon>
        <taxon>Pentapetalae</taxon>
        <taxon>rosids</taxon>
        <taxon>malvids</taxon>
        <taxon>Myrtales</taxon>
        <taxon>Lythraceae</taxon>
        <taxon>Trapa</taxon>
    </lineage>
</organism>
<dbReference type="GO" id="GO:0022857">
    <property type="term" value="F:transmembrane transporter activity"/>
    <property type="evidence" value="ECO:0007669"/>
    <property type="project" value="InterPro"/>
</dbReference>
<feature type="transmembrane region" description="Helical" evidence="6">
    <location>
        <begin position="498"/>
        <end position="522"/>
    </location>
</feature>
<feature type="transmembrane region" description="Helical" evidence="6">
    <location>
        <begin position="542"/>
        <end position="560"/>
    </location>
</feature>
<evidence type="ECO:0000256" key="1">
    <source>
        <dbReference type="ARBA" id="ARBA00004141"/>
    </source>
</evidence>
<dbReference type="InterPro" id="IPR000109">
    <property type="entry name" value="POT_fam"/>
</dbReference>